<dbReference type="CDD" id="cd11320">
    <property type="entry name" value="AmyAc_AmyMalt_CGTase_like"/>
    <property type="match status" value="1"/>
</dbReference>
<dbReference type="SMART" id="SM00632">
    <property type="entry name" value="Aamy_C"/>
    <property type="match status" value="1"/>
</dbReference>
<dbReference type="SUPFAM" id="SSF81296">
    <property type="entry name" value="E set domains"/>
    <property type="match status" value="1"/>
</dbReference>
<evidence type="ECO:0000259" key="6">
    <source>
        <dbReference type="PROSITE" id="PS51166"/>
    </source>
</evidence>
<dbReference type="SMART" id="SM01065">
    <property type="entry name" value="CBM_2"/>
    <property type="match status" value="1"/>
</dbReference>
<comment type="similarity">
    <text evidence="2">Belongs to the glycosyl hydrolase 13 family.</text>
</comment>
<organism evidence="7 8">
    <name type="scientific">Inconstantimicrobium porci</name>
    <dbReference type="NCBI Taxonomy" id="2652291"/>
    <lineage>
        <taxon>Bacteria</taxon>
        <taxon>Bacillati</taxon>
        <taxon>Bacillota</taxon>
        <taxon>Clostridia</taxon>
        <taxon>Eubacteriales</taxon>
        <taxon>Clostridiaceae</taxon>
        <taxon>Inconstantimicrobium</taxon>
    </lineage>
</organism>
<evidence type="ECO:0000256" key="2">
    <source>
        <dbReference type="ARBA" id="ARBA00008061"/>
    </source>
</evidence>
<dbReference type="InterPro" id="IPR014756">
    <property type="entry name" value="Ig_E-set"/>
</dbReference>
<dbReference type="Proteomes" id="UP000460287">
    <property type="component" value="Unassembled WGS sequence"/>
</dbReference>
<dbReference type="GO" id="GO:0003824">
    <property type="term" value="F:catalytic activity"/>
    <property type="evidence" value="ECO:0007669"/>
    <property type="project" value="InterPro"/>
</dbReference>
<dbReference type="PROSITE" id="PS51166">
    <property type="entry name" value="CBM20"/>
    <property type="match status" value="1"/>
</dbReference>
<dbReference type="PANTHER" id="PTHR10357">
    <property type="entry name" value="ALPHA-AMYLASE FAMILY MEMBER"/>
    <property type="match status" value="1"/>
</dbReference>
<dbReference type="Pfam" id="PF01833">
    <property type="entry name" value="TIG"/>
    <property type="match status" value="1"/>
</dbReference>
<dbReference type="Gene3D" id="2.60.40.1180">
    <property type="entry name" value="Golgi alpha-mannosidase II"/>
    <property type="match status" value="1"/>
</dbReference>
<dbReference type="InterPro" id="IPR017853">
    <property type="entry name" value="GH"/>
</dbReference>
<dbReference type="EMBL" id="VULX01000039">
    <property type="protein sequence ID" value="MSR92610.1"/>
    <property type="molecule type" value="Genomic_DNA"/>
</dbReference>
<dbReference type="InterPro" id="IPR006048">
    <property type="entry name" value="A-amylase/branching_C"/>
</dbReference>
<dbReference type="GO" id="GO:0005975">
    <property type="term" value="P:carbohydrate metabolic process"/>
    <property type="evidence" value="ECO:0007669"/>
    <property type="project" value="InterPro"/>
</dbReference>
<accession>A0A7X2T2U1</accession>
<dbReference type="Gene3D" id="3.20.20.80">
    <property type="entry name" value="Glycosidases"/>
    <property type="match status" value="1"/>
</dbReference>
<proteinExistence type="inferred from homology"/>
<comment type="caution">
    <text evidence="7">The sequence shown here is derived from an EMBL/GenBank/DDBJ whole genome shotgun (WGS) entry which is preliminary data.</text>
</comment>
<keyword evidence="4" id="KW-0732">Signal</keyword>
<comment type="cofactor">
    <cofactor evidence="1">
        <name>Ca(2+)</name>
        <dbReference type="ChEBI" id="CHEBI:29108"/>
    </cofactor>
</comment>
<dbReference type="Pfam" id="PF00128">
    <property type="entry name" value="Alpha-amylase"/>
    <property type="match status" value="1"/>
</dbReference>
<dbReference type="InterPro" id="IPR031319">
    <property type="entry name" value="A-amylase_C"/>
</dbReference>
<dbReference type="SMART" id="SM00642">
    <property type="entry name" value="Aamy"/>
    <property type="match status" value="1"/>
</dbReference>
<dbReference type="GO" id="GO:0046872">
    <property type="term" value="F:metal ion binding"/>
    <property type="evidence" value="ECO:0007669"/>
    <property type="project" value="UniProtKB-KW"/>
</dbReference>
<evidence type="ECO:0000256" key="4">
    <source>
        <dbReference type="ARBA" id="ARBA00022729"/>
    </source>
</evidence>
<dbReference type="InterPro" id="IPR002044">
    <property type="entry name" value="CBM20"/>
</dbReference>
<evidence type="ECO:0000313" key="7">
    <source>
        <dbReference type="EMBL" id="MSR92610.1"/>
    </source>
</evidence>
<reference evidence="7 8" key="1">
    <citation type="submission" date="2019-08" db="EMBL/GenBank/DDBJ databases">
        <title>In-depth cultivation of the pig gut microbiome towards novel bacterial diversity and tailored functional studies.</title>
        <authorList>
            <person name="Wylensek D."/>
            <person name="Hitch T.C.A."/>
            <person name="Clavel T."/>
        </authorList>
    </citation>
    <scope>NUCLEOTIDE SEQUENCE [LARGE SCALE GENOMIC DNA]</scope>
    <source>
        <strain evidence="7 8">WCA-383-APC-5B</strain>
    </source>
</reference>
<evidence type="ECO:0000313" key="8">
    <source>
        <dbReference type="Proteomes" id="UP000460287"/>
    </source>
</evidence>
<dbReference type="PANTHER" id="PTHR10357:SF215">
    <property type="entry name" value="ALPHA-AMYLASE 1"/>
    <property type="match status" value="1"/>
</dbReference>
<evidence type="ECO:0000256" key="5">
    <source>
        <dbReference type="ARBA" id="ARBA00022837"/>
    </source>
</evidence>
<dbReference type="Pfam" id="PF02806">
    <property type="entry name" value="Alpha-amylase_C"/>
    <property type="match status" value="1"/>
</dbReference>
<keyword evidence="3" id="KW-0479">Metal-binding</keyword>
<evidence type="ECO:0000256" key="1">
    <source>
        <dbReference type="ARBA" id="ARBA00001913"/>
    </source>
</evidence>
<keyword evidence="5" id="KW-0106">Calcium</keyword>
<feature type="domain" description="CBM20" evidence="6">
    <location>
        <begin position="628"/>
        <end position="736"/>
    </location>
</feature>
<dbReference type="InterPro" id="IPR002909">
    <property type="entry name" value="IPT_dom"/>
</dbReference>
<gene>
    <name evidence="7" type="ORF">FYJ33_14855</name>
</gene>
<dbReference type="InterPro" id="IPR006047">
    <property type="entry name" value="GH13_cat_dom"/>
</dbReference>
<dbReference type="CDD" id="cd00604">
    <property type="entry name" value="IPT_CGTD"/>
    <property type="match status" value="1"/>
</dbReference>
<dbReference type="SUPFAM" id="SSF49452">
    <property type="entry name" value="Starch-binding domain-like"/>
    <property type="match status" value="1"/>
</dbReference>
<name>A0A7X2T2U1_9CLOT</name>
<dbReference type="GO" id="GO:2001070">
    <property type="term" value="F:starch binding"/>
    <property type="evidence" value="ECO:0007669"/>
    <property type="project" value="InterPro"/>
</dbReference>
<sequence>MNSKSKVSFKKRTISLCLLASLIGFTPIKTNSIPILQHVTAVKGVQASERNISKVDYSKDVIYQIITDRFYDGDKSNNPSGNLYDANKNDWKKYWGGDWKGIADKINSGYFSKLGVTALWISQPVENIDAYIQQDGEGAPYHGYWAKDYKKTNPYFGSLNDFKDLVQAAHSHNLKIIIDFAPNHTSPARVENTGFGENGALYDNGKLLAKYNNDPDNIFHHNGSIIQDDKKNINEYKSLECCTYKNLFDLCDLNQQNKTVDKYLKDAINLWIDQGIDGIRLDAVKHMAFGWQKSFMSSINAHKPVFTFGEWSLDNGNYDAGNTNFANNSGMSLLDFRFARTVDNVFRYNSANMYDFNNMIASTAKDYEDVNSLVTFIDCHDFNRISTGSNNNRTNQALVALLTSRGIPAVYYGTEHYMTGDNDPYCRGMMSNFSTNTTAFNIISKLSALRKNNTAIGSGTTKERWINDDVYIYERQCGNNVALVAINKGNTDVNVSGLLTAMPNGNYSDVLQNIMSGNSITVRNGSVNNFTLRAGASAVWSYTTNSNSPTIGNVQQQMAKPGQEVTISGDGFGTSKGTVYFGNTAATVTSWSDDAITVKVPSISAGKVNVKVKTASGAVSNVYKNYDVISGDLVSVRFVVNNASTYYGQNVYLVGDVPELGSWNTDKAIGPFFNQIEGHYPNWYYDVAVPAGTKIEFKFIKVGTGSYGKKTIDWQSGDNRTYIVPYNTTGQVTVNW</sequence>
<dbReference type="RefSeq" id="WP_154532658.1">
    <property type="nucleotide sequence ID" value="NZ_VULX01000039.1"/>
</dbReference>
<dbReference type="InterPro" id="IPR013784">
    <property type="entry name" value="Carb-bd-like_fold"/>
</dbReference>
<keyword evidence="8" id="KW-1185">Reference proteome</keyword>
<dbReference type="SUPFAM" id="SSF51445">
    <property type="entry name" value="(Trans)glycosidases"/>
    <property type="match status" value="1"/>
</dbReference>
<protein>
    <submittedName>
        <fullName evidence="7">Alpha-amylase</fullName>
    </submittedName>
</protein>
<dbReference type="AlphaFoldDB" id="A0A7X2T2U1"/>
<dbReference type="Pfam" id="PF00686">
    <property type="entry name" value="CBM_20"/>
    <property type="match status" value="1"/>
</dbReference>
<dbReference type="Gene3D" id="2.60.40.10">
    <property type="entry name" value="Immunoglobulins"/>
    <property type="match status" value="2"/>
</dbReference>
<evidence type="ECO:0000256" key="3">
    <source>
        <dbReference type="ARBA" id="ARBA00022723"/>
    </source>
</evidence>
<dbReference type="SUPFAM" id="SSF51011">
    <property type="entry name" value="Glycosyl hydrolase domain"/>
    <property type="match status" value="1"/>
</dbReference>
<dbReference type="InterPro" id="IPR013780">
    <property type="entry name" value="Glyco_hydro_b"/>
</dbReference>
<dbReference type="InterPro" id="IPR013783">
    <property type="entry name" value="Ig-like_fold"/>
</dbReference>